<reference evidence="2" key="1">
    <citation type="submission" date="2016-10" db="EMBL/GenBank/DDBJ databases">
        <authorList>
            <person name="Varghese N."/>
            <person name="Submissions S."/>
        </authorList>
    </citation>
    <scope>NUCLEOTIDE SEQUENCE [LARGE SCALE GENOMIC DNA]</scope>
    <source>
        <strain evidence="2">CGMCC 1.10121</strain>
    </source>
</reference>
<dbReference type="Proteomes" id="UP000199126">
    <property type="component" value="Unassembled WGS sequence"/>
</dbReference>
<proteinExistence type="predicted"/>
<evidence type="ECO:0000313" key="1">
    <source>
        <dbReference type="EMBL" id="SEP11321.1"/>
    </source>
</evidence>
<name>A0A1H8V7I8_9EURY</name>
<dbReference type="AlphaFoldDB" id="A0A1H8V7I8"/>
<evidence type="ECO:0000313" key="2">
    <source>
        <dbReference type="Proteomes" id="UP000199126"/>
    </source>
</evidence>
<protein>
    <submittedName>
        <fullName evidence="1">Uncharacterized protein</fullName>
    </submittedName>
</protein>
<organism evidence="1 2">
    <name type="scientific">Halogranum amylolyticum</name>
    <dbReference type="NCBI Taxonomy" id="660520"/>
    <lineage>
        <taxon>Archaea</taxon>
        <taxon>Methanobacteriati</taxon>
        <taxon>Methanobacteriota</taxon>
        <taxon>Stenosarchaea group</taxon>
        <taxon>Halobacteria</taxon>
        <taxon>Halobacteriales</taxon>
        <taxon>Haloferacaceae</taxon>
    </lineage>
</organism>
<accession>A0A1H8V7I8</accession>
<sequence length="73" mass="8455">MFKLHYSESSGYDCGFHNEPNSHVEGWFHFQERSTPDTKYEYSLSSLDARTPVSALWELLDLLEEQIRGDVGT</sequence>
<gene>
    <name evidence="1" type="ORF">SAMN04487948_114116</name>
</gene>
<dbReference type="EMBL" id="FODV01000014">
    <property type="protein sequence ID" value="SEP11321.1"/>
    <property type="molecule type" value="Genomic_DNA"/>
</dbReference>
<keyword evidence="2" id="KW-1185">Reference proteome</keyword>